<feature type="transmembrane region" description="Helical" evidence="1">
    <location>
        <begin position="48"/>
        <end position="72"/>
    </location>
</feature>
<reference evidence="2 3" key="1">
    <citation type="journal article" date="2022" name="Nat. Ecol. Evol.">
        <title>A masculinizing supergene underlies an exaggerated male reproductive morph in a spider.</title>
        <authorList>
            <person name="Hendrickx F."/>
            <person name="De Corte Z."/>
            <person name="Sonet G."/>
            <person name="Van Belleghem S.M."/>
            <person name="Kostlbacher S."/>
            <person name="Vangestel C."/>
        </authorList>
    </citation>
    <scope>NUCLEOTIDE SEQUENCE [LARGE SCALE GENOMIC DNA]</scope>
    <source>
        <strain evidence="2">W744_W776</strain>
    </source>
</reference>
<dbReference type="EMBL" id="JAFNEN010000243">
    <property type="protein sequence ID" value="KAG8188296.1"/>
    <property type="molecule type" value="Genomic_DNA"/>
</dbReference>
<keyword evidence="3" id="KW-1185">Reference proteome</keyword>
<keyword evidence="1" id="KW-0812">Transmembrane</keyword>
<organism evidence="2 3">
    <name type="scientific">Oedothorax gibbosus</name>
    <dbReference type="NCBI Taxonomy" id="931172"/>
    <lineage>
        <taxon>Eukaryota</taxon>
        <taxon>Metazoa</taxon>
        <taxon>Ecdysozoa</taxon>
        <taxon>Arthropoda</taxon>
        <taxon>Chelicerata</taxon>
        <taxon>Arachnida</taxon>
        <taxon>Araneae</taxon>
        <taxon>Araneomorphae</taxon>
        <taxon>Entelegynae</taxon>
        <taxon>Araneoidea</taxon>
        <taxon>Linyphiidae</taxon>
        <taxon>Erigoninae</taxon>
        <taxon>Oedothorax</taxon>
    </lineage>
</organism>
<evidence type="ECO:0000256" key="1">
    <source>
        <dbReference type="SAM" id="Phobius"/>
    </source>
</evidence>
<keyword evidence="1" id="KW-0472">Membrane</keyword>
<accession>A0AAV6UY66</accession>
<proteinExistence type="predicted"/>
<evidence type="ECO:0000313" key="2">
    <source>
        <dbReference type="EMBL" id="KAG8188296.1"/>
    </source>
</evidence>
<protein>
    <submittedName>
        <fullName evidence="2">Uncharacterized protein</fullName>
    </submittedName>
</protein>
<sequence length="108" mass="12782">MRVEMVEIPAMKIFCRMVQFTSLLIDTTVIMLVVVADKKRRKGDEYHGFVFIMAHLVVWTVLTVFCLCNSWIQFGIVLSYDNANYVFVSMYIRLFYTSNLFKEILKFM</sequence>
<evidence type="ECO:0000313" key="3">
    <source>
        <dbReference type="Proteomes" id="UP000827092"/>
    </source>
</evidence>
<dbReference type="AlphaFoldDB" id="A0AAV6UY66"/>
<keyword evidence="1" id="KW-1133">Transmembrane helix</keyword>
<dbReference type="Proteomes" id="UP000827092">
    <property type="component" value="Unassembled WGS sequence"/>
</dbReference>
<gene>
    <name evidence="2" type="ORF">JTE90_016530</name>
</gene>
<name>A0AAV6UY66_9ARAC</name>
<comment type="caution">
    <text evidence="2">The sequence shown here is derived from an EMBL/GenBank/DDBJ whole genome shotgun (WGS) entry which is preliminary data.</text>
</comment>
<feature type="transmembrane region" description="Helical" evidence="1">
    <location>
        <begin position="17"/>
        <end position="36"/>
    </location>
</feature>